<reference evidence="2 3" key="1">
    <citation type="journal article" date="2020" name="Int. J. Syst. Evol. Microbiol.">
        <title>Reclassification of Streptomyces castelarensis and Streptomyces sporoclivatus as later heterotypic synonyms of Streptomyces antimycoticus.</title>
        <authorList>
            <person name="Komaki H."/>
            <person name="Tamura T."/>
        </authorList>
    </citation>
    <scope>NUCLEOTIDE SEQUENCE [LARGE SCALE GENOMIC DNA]</scope>
    <source>
        <strain evidence="2 3">NBRC 13459</strain>
    </source>
</reference>
<dbReference type="RefSeq" id="WP_344595683.1">
    <property type="nucleotide sequence ID" value="NZ_BAAASO010000029.1"/>
</dbReference>
<accession>A0A4D4KZW9</accession>
<dbReference type="Proteomes" id="UP000301309">
    <property type="component" value="Unassembled WGS sequence"/>
</dbReference>
<name>A0A4D4KZW9_STRVO</name>
<evidence type="ECO:0000313" key="3">
    <source>
        <dbReference type="Proteomes" id="UP000301309"/>
    </source>
</evidence>
<gene>
    <name evidence="2" type="ORF">SVIO_026700</name>
</gene>
<keyword evidence="3" id="KW-1185">Reference proteome</keyword>
<dbReference type="InterPro" id="IPR041485">
    <property type="entry name" value="TetR_C_36"/>
</dbReference>
<comment type="caution">
    <text evidence="2">The sequence shown here is derived from an EMBL/GenBank/DDBJ whole genome shotgun (WGS) entry which is preliminary data.</text>
</comment>
<dbReference type="Pfam" id="PF18598">
    <property type="entry name" value="TetR_C_36"/>
    <property type="match status" value="1"/>
</dbReference>
<organism evidence="2 3">
    <name type="scientific">Streptomyces violaceusniger</name>
    <dbReference type="NCBI Taxonomy" id="68280"/>
    <lineage>
        <taxon>Bacteria</taxon>
        <taxon>Bacillati</taxon>
        <taxon>Actinomycetota</taxon>
        <taxon>Actinomycetes</taxon>
        <taxon>Kitasatosporales</taxon>
        <taxon>Streptomycetaceae</taxon>
        <taxon>Streptomyces</taxon>
        <taxon>Streptomyces violaceusniger group</taxon>
    </lineage>
</organism>
<sequence length="67" mass="7151">MEFLMGRELARSGRIGTMPLPGLAYLVTRIAESFLYTDLISGQEPDAAEAEAAVTALLLGASRPEDP</sequence>
<evidence type="ECO:0000259" key="1">
    <source>
        <dbReference type="Pfam" id="PF18598"/>
    </source>
</evidence>
<dbReference type="AlphaFoldDB" id="A0A4D4KZW9"/>
<dbReference type="EMBL" id="BJHW01000001">
    <property type="protein sequence ID" value="GDY52047.1"/>
    <property type="molecule type" value="Genomic_DNA"/>
</dbReference>
<feature type="domain" description="QsdR TetR regulatory C-terminal" evidence="1">
    <location>
        <begin position="4"/>
        <end position="58"/>
    </location>
</feature>
<protein>
    <recommendedName>
        <fullName evidence="1">QsdR TetR regulatory C-terminal domain-containing protein</fullName>
    </recommendedName>
</protein>
<proteinExistence type="predicted"/>
<evidence type="ECO:0000313" key="2">
    <source>
        <dbReference type="EMBL" id="GDY52047.1"/>
    </source>
</evidence>